<evidence type="ECO:0000313" key="2">
    <source>
        <dbReference type="Proteomes" id="UP001157502"/>
    </source>
</evidence>
<gene>
    <name evidence="1" type="ORF">DPEC_G00043160</name>
</gene>
<reference evidence="1" key="1">
    <citation type="submission" date="2021-05" db="EMBL/GenBank/DDBJ databases">
        <authorList>
            <person name="Pan Q."/>
            <person name="Jouanno E."/>
            <person name="Zahm M."/>
            <person name="Klopp C."/>
            <person name="Cabau C."/>
            <person name="Louis A."/>
            <person name="Berthelot C."/>
            <person name="Parey E."/>
            <person name="Roest Crollius H."/>
            <person name="Montfort J."/>
            <person name="Robinson-Rechavi M."/>
            <person name="Bouchez O."/>
            <person name="Lampietro C."/>
            <person name="Lopez Roques C."/>
            <person name="Donnadieu C."/>
            <person name="Postlethwait J."/>
            <person name="Bobe J."/>
            <person name="Dillon D."/>
            <person name="Chandos A."/>
            <person name="von Hippel F."/>
            <person name="Guiguen Y."/>
        </authorList>
    </citation>
    <scope>NUCLEOTIDE SEQUENCE</scope>
    <source>
        <strain evidence="1">YG-Jan2019</strain>
    </source>
</reference>
<keyword evidence="2" id="KW-1185">Reference proteome</keyword>
<protein>
    <submittedName>
        <fullName evidence="1">Uncharacterized protein</fullName>
    </submittedName>
</protein>
<organism evidence="1 2">
    <name type="scientific">Dallia pectoralis</name>
    <name type="common">Alaska blackfish</name>
    <dbReference type="NCBI Taxonomy" id="75939"/>
    <lineage>
        <taxon>Eukaryota</taxon>
        <taxon>Metazoa</taxon>
        <taxon>Chordata</taxon>
        <taxon>Craniata</taxon>
        <taxon>Vertebrata</taxon>
        <taxon>Euteleostomi</taxon>
        <taxon>Actinopterygii</taxon>
        <taxon>Neopterygii</taxon>
        <taxon>Teleostei</taxon>
        <taxon>Protacanthopterygii</taxon>
        <taxon>Esociformes</taxon>
        <taxon>Umbridae</taxon>
        <taxon>Dallia</taxon>
    </lineage>
</organism>
<sequence>MNPGGTRIMGRAVQTLPVVEHKRKGRRKEDRWDSEAYATAKNKGVHKIKTGTGPTNLALLQPFPHASQRRCQFLQTHNECSTVNREAHEKSHLTPPPLTLCRT</sequence>
<name>A0ACC2H9M8_DALPE</name>
<dbReference type="EMBL" id="CM055731">
    <property type="protein sequence ID" value="KAJ8012471.1"/>
    <property type="molecule type" value="Genomic_DNA"/>
</dbReference>
<proteinExistence type="predicted"/>
<evidence type="ECO:0000313" key="1">
    <source>
        <dbReference type="EMBL" id="KAJ8012471.1"/>
    </source>
</evidence>
<accession>A0ACC2H9M8</accession>
<dbReference type="Proteomes" id="UP001157502">
    <property type="component" value="Chromosome 4"/>
</dbReference>
<comment type="caution">
    <text evidence="1">The sequence shown here is derived from an EMBL/GenBank/DDBJ whole genome shotgun (WGS) entry which is preliminary data.</text>
</comment>